<dbReference type="EMBL" id="JBEWTB010000002">
    <property type="protein sequence ID" value="MET4755665.1"/>
    <property type="molecule type" value="Genomic_DNA"/>
</dbReference>
<gene>
    <name evidence="1" type="ORF">V5J35_000857</name>
</gene>
<accession>A0ABV2SD31</accession>
<proteinExistence type="predicted"/>
<comment type="caution">
    <text evidence="1">The sequence shown here is derived from an EMBL/GenBank/DDBJ whole genome shotgun (WGS) entry which is preliminary data.</text>
</comment>
<evidence type="ECO:0000313" key="2">
    <source>
        <dbReference type="Proteomes" id="UP001549366"/>
    </source>
</evidence>
<sequence length="107" mass="12268">MSVFNEKHRQFAAKKLELPDNWELVYQSVDVPFIYDSCDVSDFLKTEHEDNDYQFGLMDVEVAVDEATIHIPLPAGLRIVGMKSPETGERFYGVVDFNPIEQVELAE</sequence>
<dbReference type="RefSeq" id="WP_354010060.1">
    <property type="nucleotide sequence ID" value="NZ_JBEWTA010000001.1"/>
</dbReference>
<organism evidence="1 2">
    <name type="scientific">Endozoicomonas lisbonensis</name>
    <dbReference type="NCBI Taxonomy" id="3120522"/>
    <lineage>
        <taxon>Bacteria</taxon>
        <taxon>Pseudomonadati</taxon>
        <taxon>Pseudomonadota</taxon>
        <taxon>Gammaproteobacteria</taxon>
        <taxon>Oceanospirillales</taxon>
        <taxon>Endozoicomonadaceae</taxon>
        <taxon>Endozoicomonas</taxon>
    </lineage>
</organism>
<keyword evidence="2" id="KW-1185">Reference proteome</keyword>
<reference evidence="1 2" key="1">
    <citation type="submission" date="2024-06" db="EMBL/GenBank/DDBJ databases">
        <title>Genomic Encyclopedia of Type Strains, Phase V (KMG-V): Genome sequencing to study the core and pangenomes of soil and plant-associated prokaryotes.</title>
        <authorList>
            <person name="Whitman W."/>
        </authorList>
    </citation>
    <scope>NUCLEOTIDE SEQUENCE [LARGE SCALE GENOMIC DNA]</scope>
    <source>
        <strain evidence="1 2">NE40</strain>
    </source>
</reference>
<evidence type="ECO:0000313" key="1">
    <source>
        <dbReference type="EMBL" id="MET4755665.1"/>
    </source>
</evidence>
<protein>
    <submittedName>
        <fullName evidence="1">Uncharacterized protein</fullName>
    </submittedName>
</protein>
<name>A0ABV2SD31_9GAMM</name>
<dbReference type="Proteomes" id="UP001549366">
    <property type="component" value="Unassembled WGS sequence"/>
</dbReference>